<dbReference type="EC" id="2.3.1.-" evidence="4"/>
<keyword evidence="4" id="KW-0012">Acyltransferase</keyword>
<dbReference type="SUPFAM" id="SSF51230">
    <property type="entry name" value="Single hybrid motif"/>
    <property type="match status" value="2"/>
</dbReference>
<comment type="cofactor">
    <cofactor evidence="1 4">
        <name>(R)-lipoate</name>
        <dbReference type="ChEBI" id="CHEBI:83088"/>
    </cofactor>
</comment>
<evidence type="ECO:0000256" key="3">
    <source>
        <dbReference type="ARBA" id="ARBA00022823"/>
    </source>
</evidence>
<dbReference type="Pfam" id="PF00364">
    <property type="entry name" value="Biotin_lipoyl"/>
    <property type="match status" value="2"/>
</dbReference>
<dbReference type="GO" id="GO:0006086">
    <property type="term" value="P:pyruvate decarboxylation to acetyl-CoA"/>
    <property type="evidence" value="ECO:0007669"/>
    <property type="project" value="InterPro"/>
</dbReference>
<feature type="compositionally biased region" description="Low complexity" evidence="5">
    <location>
        <begin position="92"/>
        <end position="102"/>
    </location>
</feature>
<evidence type="ECO:0000313" key="8">
    <source>
        <dbReference type="Proteomes" id="UP000628736"/>
    </source>
</evidence>
<dbReference type="InterPro" id="IPR003016">
    <property type="entry name" value="2-oxoA_DH_lipoyl-BS"/>
</dbReference>
<dbReference type="Proteomes" id="UP000628736">
    <property type="component" value="Unassembled WGS sequence"/>
</dbReference>
<accession>A0A8J6J8Z6</accession>
<dbReference type="Gene3D" id="2.40.50.100">
    <property type="match status" value="2"/>
</dbReference>
<dbReference type="InterPro" id="IPR000089">
    <property type="entry name" value="Biotin_lipoyl"/>
</dbReference>
<feature type="domain" description="Lipoyl-binding" evidence="6">
    <location>
        <begin position="114"/>
        <end position="189"/>
    </location>
</feature>
<keyword evidence="8" id="KW-1185">Reference proteome</keyword>
<evidence type="ECO:0000256" key="5">
    <source>
        <dbReference type="SAM" id="MobiDB-lite"/>
    </source>
</evidence>
<dbReference type="PANTHER" id="PTHR23151:SF90">
    <property type="entry name" value="DIHYDROLIPOYLLYSINE-RESIDUE ACETYLTRANSFERASE COMPONENT OF PYRUVATE DEHYDROGENASE COMPLEX, MITOCHONDRIAL-RELATED"/>
    <property type="match status" value="1"/>
</dbReference>
<dbReference type="Gene3D" id="3.30.559.10">
    <property type="entry name" value="Chloramphenicol acetyltransferase-like domain"/>
    <property type="match status" value="1"/>
</dbReference>
<evidence type="ECO:0000313" key="7">
    <source>
        <dbReference type="EMBL" id="MBC5722132.1"/>
    </source>
</evidence>
<evidence type="ECO:0000259" key="6">
    <source>
        <dbReference type="PROSITE" id="PS50968"/>
    </source>
</evidence>
<dbReference type="InterPro" id="IPR001078">
    <property type="entry name" value="2-oxoacid_DH_actylTfrase"/>
</dbReference>
<dbReference type="InterPro" id="IPR023213">
    <property type="entry name" value="CAT-like_dom_sf"/>
</dbReference>
<dbReference type="GO" id="GO:0016746">
    <property type="term" value="F:acyltransferase activity"/>
    <property type="evidence" value="ECO:0007669"/>
    <property type="project" value="UniProtKB-KW"/>
</dbReference>
<keyword evidence="4" id="KW-0808">Transferase</keyword>
<dbReference type="RefSeq" id="WP_186852371.1">
    <property type="nucleotide sequence ID" value="NZ_JACOPO010000002.1"/>
</dbReference>
<dbReference type="GO" id="GO:0045254">
    <property type="term" value="C:pyruvate dehydrogenase complex"/>
    <property type="evidence" value="ECO:0007669"/>
    <property type="project" value="InterPro"/>
</dbReference>
<name>A0A8J6J8Z6_9FIRM</name>
<keyword evidence="3 4" id="KW-0450">Lipoyl</keyword>
<dbReference type="Pfam" id="PF00198">
    <property type="entry name" value="2-oxoacid_dh"/>
    <property type="match status" value="1"/>
</dbReference>
<proteinExistence type="inferred from homology"/>
<evidence type="ECO:0000256" key="1">
    <source>
        <dbReference type="ARBA" id="ARBA00001938"/>
    </source>
</evidence>
<dbReference type="PANTHER" id="PTHR23151">
    <property type="entry name" value="DIHYDROLIPOAMIDE ACETYL/SUCCINYL-TRANSFERASE-RELATED"/>
    <property type="match status" value="1"/>
</dbReference>
<evidence type="ECO:0000256" key="2">
    <source>
        <dbReference type="ARBA" id="ARBA00007317"/>
    </source>
</evidence>
<dbReference type="PROSITE" id="PS50968">
    <property type="entry name" value="BIOTINYL_LIPOYL"/>
    <property type="match status" value="2"/>
</dbReference>
<dbReference type="InterPro" id="IPR011053">
    <property type="entry name" value="Single_hybrid_motif"/>
</dbReference>
<comment type="caution">
    <text evidence="7">The sequence shown here is derived from an EMBL/GenBank/DDBJ whole genome shotgun (WGS) entry which is preliminary data.</text>
</comment>
<protein>
    <recommendedName>
        <fullName evidence="4">Dihydrolipoamide acetyltransferase component of pyruvate dehydrogenase complex</fullName>
        <ecNumber evidence="4">2.3.1.-</ecNumber>
    </recommendedName>
</protein>
<dbReference type="SUPFAM" id="SSF52777">
    <property type="entry name" value="CoA-dependent acyltransferases"/>
    <property type="match status" value="1"/>
</dbReference>
<evidence type="ECO:0000256" key="4">
    <source>
        <dbReference type="RuleBase" id="RU003423"/>
    </source>
</evidence>
<organism evidence="7 8">
    <name type="scientific">Flintibacter hominis</name>
    <dbReference type="NCBI Taxonomy" id="2763048"/>
    <lineage>
        <taxon>Bacteria</taxon>
        <taxon>Bacillati</taxon>
        <taxon>Bacillota</taxon>
        <taxon>Clostridia</taxon>
        <taxon>Eubacteriales</taxon>
        <taxon>Flintibacter</taxon>
    </lineage>
</organism>
<dbReference type="CDD" id="cd06849">
    <property type="entry name" value="lipoyl_domain"/>
    <property type="match status" value="2"/>
</dbReference>
<dbReference type="InterPro" id="IPR045257">
    <property type="entry name" value="E2/Pdx1"/>
</dbReference>
<feature type="domain" description="Lipoyl-binding" evidence="6">
    <location>
        <begin position="2"/>
        <end position="77"/>
    </location>
</feature>
<comment type="similarity">
    <text evidence="2 4">Belongs to the 2-oxoacid dehydrogenase family.</text>
</comment>
<sequence length="527" mass="55349">MVQQIKMPSAGQTTDEARITSVKVKAGDPVKRGDILVEAETDKAILPVESYAAGVVLDVLVAEGDDVHAGDVLVAVGSEEDRKSYVRSGESAPAAPVVQAARPEPEKPASAAGGQPIKMPSAGQTTDAARITSVLVKVGDKVKRGDTLVEAETDKAVLPVESYLAGTVLEILVKEGDDVTSGDVLMMIGSGAAAPRPAAAPAVQAPAAPAAPAAGVLDEEEYIPIIKGAAPAPRPAAPAVAKALWPAMPNAKMLARELGVELAGLTPANGVMLTRKDVRAAQAAALAAERALPAPAAAPAEAEYEVLPMTKTREVIGRRMLESVQNIPAWQCTVNINMEACMALKQSYQEKRGVKLSYNDIMAKAIAVASRKFPLVNARCEGGEVRVYRHTNVGLAVGLEGALLVPVVKGIDTMGLEEIADKYRQVVKKARDSKLAPSDMGCGSITISNLGMFDVDQFIAIVNPPESCILAVGRIAVQPVWDGQQFQPVHMMSVTGSFDHRIIDGAYGAQFLRELKLLMENPALMLG</sequence>
<reference evidence="7" key="1">
    <citation type="submission" date="2020-08" db="EMBL/GenBank/DDBJ databases">
        <title>Genome public.</title>
        <authorList>
            <person name="Liu C."/>
            <person name="Sun Q."/>
        </authorList>
    </citation>
    <scope>NUCLEOTIDE SEQUENCE</scope>
    <source>
        <strain evidence="7">NSJ-23</strain>
    </source>
</reference>
<dbReference type="PROSITE" id="PS00189">
    <property type="entry name" value="LIPOYL"/>
    <property type="match status" value="2"/>
</dbReference>
<dbReference type="EMBL" id="JACOPO010000002">
    <property type="protein sequence ID" value="MBC5722132.1"/>
    <property type="molecule type" value="Genomic_DNA"/>
</dbReference>
<gene>
    <name evidence="7" type="ORF">H8S11_04790</name>
</gene>
<feature type="region of interest" description="Disordered" evidence="5">
    <location>
        <begin position="84"/>
        <end position="124"/>
    </location>
</feature>
<dbReference type="AlphaFoldDB" id="A0A8J6J8Z6"/>